<sequence>MTEQNPTDAPAAKKGGGLMARVQRIVSWLLSTKPVRSFLLYQEHHGPMLADSVTYRTLFSVFAGVFLGFAIAGLWLAGNPDAMNALVSALGTAIPGLVGKGGIIDPDDLVQPLTLSIAGIFALIGLLGTSIGAITSLRTALRTLADLPDPKTFFLWLILRDFLLALAFGLSLLASAAITFLSTSALGAVFDWLGVDKKSWLYDGGSQVIGVIVIVVINTLIVALMFRTLSGLRPDARSLWSGALIGGVGLAVLQLLSSLFIGGAKSNPLLASFGSLVALLIWFNFSAQVILIASAYIITGVDEKHDRVRARYGAVSIAERAVKKAERRAADAGAELTRAREEAAKVRESAFAAEK</sequence>
<name>A0A4S4FZL5_9MICO</name>
<dbReference type="RefSeq" id="WP_136423052.1">
    <property type="nucleotide sequence ID" value="NZ_SSSN01000003.1"/>
</dbReference>
<evidence type="ECO:0000256" key="6">
    <source>
        <dbReference type="SAM" id="Coils"/>
    </source>
</evidence>
<keyword evidence="2" id="KW-1003">Cell membrane</keyword>
<evidence type="ECO:0000256" key="1">
    <source>
        <dbReference type="ARBA" id="ARBA00004651"/>
    </source>
</evidence>
<keyword evidence="3 7" id="KW-0812">Transmembrane</keyword>
<accession>A0A4S4FZL5</accession>
<feature type="transmembrane region" description="Helical" evidence="7">
    <location>
        <begin position="85"/>
        <end position="104"/>
    </location>
</feature>
<evidence type="ECO:0000313" key="9">
    <source>
        <dbReference type="Proteomes" id="UP000307380"/>
    </source>
</evidence>
<feature type="transmembrane region" description="Helical" evidence="7">
    <location>
        <begin position="273"/>
        <end position="299"/>
    </location>
</feature>
<dbReference type="EMBL" id="SSSN01000003">
    <property type="protein sequence ID" value="THG35535.1"/>
    <property type="molecule type" value="Genomic_DNA"/>
</dbReference>
<evidence type="ECO:0000256" key="3">
    <source>
        <dbReference type="ARBA" id="ARBA00022692"/>
    </source>
</evidence>
<evidence type="ECO:0000256" key="4">
    <source>
        <dbReference type="ARBA" id="ARBA00022989"/>
    </source>
</evidence>
<feature type="transmembrane region" description="Helical" evidence="7">
    <location>
        <begin position="162"/>
        <end position="188"/>
    </location>
</feature>
<comment type="subcellular location">
    <subcellularLocation>
        <location evidence="1">Cell membrane</location>
        <topology evidence="1">Multi-pass membrane protein</topology>
    </subcellularLocation>
</comment>
<dbReference type="PANTHER" id="PTHR30213:SF1">
    <property type="entry name" value="INNER MEMBRANE PROTEIN YHJD"/>
    <property type="match status" value="1"/>
</dbReference>
<feature type="transmembrane region" description="Helical" evidence="7">
    <location>
        <begin position="208"/>
        <end position="226"/>
    </location>
</feature>
<evidence type="ECO:0000256" key="7">
    <source>
        <dbReference type="SAM" id="Phobius"/>
    </source>
</evidence>
<reference evidence="8 9" key="1">
    <citation type="submission" date="2019-04" db="EMBL/GenBank/DDBJ databases">
        <authorList>
            <person name="Jiang L."/>
        </authorList>
    </citation>
    <scope>NUCLEOTIDE SEQUENCE [LARGE SCALE GENOMIC DNA]</scope>
    <source>
        <strain evidence="8 9">YIM 131861</strain>
    </source>
</reference>
<dbReference type="GO" id="GO:0005886">
    <property type="term" value="C:plasma membrane"/>
    <property type="evidence" value="ECO:0007669"/>
    <property type="project" value="UniProtKB-SubCell"/>
</dbReference>
<feature type="transmembrane region" description="Helical" evidence="7">
    <location>
        <begin position="238"/>
        <end position="261"/>
    </location>
</feature>
<evidence type="ECO:0000256" key="5">
    <source>
        <dbReference type="ARBA" id="ARBA00023136"/>
    </source>
</evidence>
<comment type="caution">
    <text evidence="8">The sequence shown here is derived from an EMBL/GenBank/DDBJ whole genome shotgun (WGS) entry which is preliminary data.</text>
</comment>
<dbReference type="Proteomes" id="UP000307380">
    <property type="component" value="Unassembled WGS sequence"/>
</dbReference>
<keyword evidence="6" id="KW-0175">Coiled coil</keyword>
<organism evidence="8 9">
    <name type="scientific">Orlajensenia flava</name>
    <dbReference type="NCBI Taxonomy" id="2565934"/>
    <lineage>
        <taxon>Bacteria</taxon>
        <taxon>Bacillati</taxon>
        <taxon>Actinomycetota</taxon>
        <taxon>Actinomycetes</taxon>
        <taxon>Micrococcales</taxon>
        <taxon>Microbacteriaceae</taxon>
        <taxon>Orlajensenia</taxon>
    </lineage>
</organism>
<dbReference type="InterPro" id="IPR017039">
    <property type="entry name" value="Virul_fac_BrkB"/>
</dbReference>
<feature type="transmembrane region" description="Helical" evidence="7">
    <location>
        <begin position="116"/>
        <end position="141"/>
    </location>
</feature>
<feature type="transmembrane region" description="Helical" evidence="7">
    <location>
        <begin position="58"/>
        <end position="78"/>
    </location>
</feature>
<keyword evidence="9" id="KW-1185">Reference proteome</keyword>
<gene>
    <name evidence="8" type="ORF">E6C70_05705</name>
</gene>
<dbReference type="Pfam" id="PF03631">
    <property type="entry name" value="Virul_fac_BrkB"/>
    <property type="match status" value="1"/>
</dbReference>
<evidence type="ECO:0000313" key="8">
    <source>
        <dbReference type="EMBL" id="THG35535.1"/>
    </source>
</evidence>
<feature type="coiled-coil region" evidence="6">
    <location>
        <begin position="315"/>
        <end position="349"/>
    </location>
</feature>
<keyword evidence="4 7" id="KW-1133">Transmembrane helix</keyword>
<dbReference type="AlphaFoldDB" id="A0A4S4FZL5"/>
<dbReference type="OrthoDB" id="4987926at2"/>
<dbReference type="PANTHER" id="PTHR30213">
    <property type="entry name" value="INNER MEMBRANE PROTEIN YHJD"/>
    <property type="match status" value="1"/>
</dbReference>
<evidence type="ECO:0000256" key="2">
    <source>
        <dbReference type="ARBA" id="ARBA00022475"/>
    </source>
</evidence>
<proteinExistence type="predicted"/>
<keyword evidence="5 7" id="KW-0472">Membrane</keyword>
<protein>
    <submittedName>
        <fullName evidence="8">YihY/virulence factor BrkB family protein</fullName>
    </submittedName>
</protein>